<evidence type="ECO:0000313" key="3">
    <source>
        <dbReference type="EMBL" id="TCG09830.1"/>
    </source>
</evidence>
<evidence type="ECO:0000313" key="4">
    <source>
        <dbReference type="Proteomes" id="UP000294200"/>
    </source>
</evidence>
<dbReference type="PROSITE" id="PS51257">
    <property type="entry name" value="PROKAR_LIPOPROTEIN"/>
    <property type="match status" value="1"/>
</dbReference>
<sequence>MSIRIARLLSTSLVVLLAGCPSKQQDQQAQTQPASAPASVAAAVPASVPAAASVAAPASVPLPASAPEPQAQQLPPEEIEALVAPIALYPDSLLSQVLMASTYPLEVVRAARWVKTHKNLKGEAAVQAVQDQPWDVSVKSLVAFPQVLEPMNDKLDWTQSLGDAFLANEKDVLDAVQRLRMRAQKAGHLASNEQQKVIVEAPAPSAGGQGSQGGQAAPAQQTIVRIEPSNPQVVYVPSYNPTVVYGGWSAPAYPPTYWPPYPAYYPGAALASGFAWGLGIAAAGALFSNCNWGGGDVNINVNKAANIDRNFNRTNVEGGKWKHDAGHRQGVAYRDNATRSKYANGTPGADGRRDYRGRTGGATERAGVANRAEGANRTGRQNNVSTADRAGRNAGASNRSDKSARGATAGNRAQTSNRTAGVNNRAESSNRNAAAGNRAQGSNRSATASNRAQASNRSATASNRAQTPTRVGSSNAQGGLGGAGGYSGGGRDSAFQGVGGARRRSETSIAGKRARSLRTSTVGAVQPVAAEAEEAEEAHAAAGASS</sequence>
<feature type="compositionally biased region" description="Gly residues" evidence="1">
    <location>
        <begin position="478"/>
        <end position="491"/>
    </location>
</feature>
<gene>
    <name evidence="3" type="ORF">BZM27_02750</name>
</gene>
<protein>
    <recommendedName>
        <fullName evidence="5">DUF3300 domain-containing protein</fullName>
    </recommendedName>
</protein>
<dbReference type="AlphaFoldDB" id="A0A4R0XNK7"/>
<feature type="chain" id="PRO_5020652196" description="DUF3300 domain-containing protein" evidence="2">
    <location>
        <begin position="18"/>
        <end position="546"/>
    </location>
</feature>
<evidence type="ECO:0000256" key="2">
    <source>
        <dbReference type="SAM" id="SignalP"/>
    </source>
</evidence>
<keyword evidence="4" id="KW-1185">Reference proteome</keyword>
<accession>A0A4R0XNK7</accession>
<dbReference type="EMBL" id="MWML01000005">
    <property type="protein sequence ID" value="TCG09830.1"/>
    <property type="molecule type" value="Genomic_DNA"/>
</dbReference>
<keyword evidence="2" id="KW-0732">Signal</keyword>
<feature type="compositionally biased region" description="Low complexity" evidence="1">
    <location>
        <begin position="423"/>
        <end position="477"/>
    </location>
</feature>
<comment type="caution">
    <text evidence="3">The sequence shown here is derived from an EMBL/GenBank/DDBJ whole genome shotgun (WGS) entry which is preliminary data.</text>
</comment>
<dbReference type="PANTHER" id="PTHR40269">
    <property type="entry name" value="OUTER MEMBRANE PROTEIN-RELATED"/>
    <property type="match status" value="1"/>
</dbReference>
<dbReference type="InterPro" id="IPR021728">
    <property type="entry name" value="DUF3300"/>
</dbReference>
<feature type="compositionally biased region" description="Polar residues" evidence="1">
    <location>
        <begin position="411"/>
        <end position="422"/>
    </location>
</feature>
<feature type="signal peptide" evidence="2">
    <location>
        <begin position="1"/>
        <end position="17"/>
    </location>
</feature>
<dbReference type="Proteomes" id="UP000294200">
    <property type="component" value="Unassembled WGS sequence"/>
</dbReference>
<organism evidence="3 4">
    <name type="scientific">Paraburkholderia steynii</name>
    <dbReference type="NCBI Taxonomy" id="1245441"/>
    <lineage>
        <taxon>Bacteria</taxon>
        <taxon>Pseudomonadati</taxon>
        <taxon>Pseudomonadota</taxon>
        <taxon>Betaproteobacteria</taxon>
        <taxon>Burkholderiales</taxon>
        <taxon>Burkholderiaceae</taxon>
        <taxon>Paraburkholderia</taxon>
    </lineage>
</organism>
<evidence type="ECO:0000256" key="1">
    <source>
        <dbReference type="SAM" id="MobiDB-lite"/>
    </source>
</evidence>
<feature type="region of interest" description="Disordered" evidence="1">
    <location>
        <begin position="318"/>
        <end position="524"/>
    </location>
</feature>
<name>A0A4R0XNK7_9BURK</name>
<proteinExistence type="predicted"/>
<reference evidence="3 4" key="1">
    <citation type="submission" date="2017-02" db="EMBL/GenBank/DDBJ databases">
        <title>Paraburkholderia sophoroidis sp. nov. and Paraburkholderia steynii sp. nov. rhizobial symbionts of the fynbos legume Hypocalyptus sophoroides.</title>
        <authorList>
            <person name="Steenkamp E.T."/>
            <person name="Beukes C.W."/>
            <person name="Van Zyl E."/>
            <person name="Avontuur J."/>
            <person name="Chan W.Y."/>
            <person name="Hassen A."/>
            <person name="Palmer M."/>
            <person name="Mthombeni L."/>
            <person name="Phalane F."/>
            <person name="Sereme K."/>
            <person name="Venter S.N."/>
        </authorList>
    </citation>
    <scope>NUCLEOTIDE SEQUENCE [LARGE SCALE GENOMIC DNA]</scope>
    <source>
        <strain evidence="3 4">HC1.1ba</strain>
    </source>
</reference>
<dbReference type="Pfam" id="PF11737">
    <property type="entry name" value="DUF3300"/>
    <property type="match status" value="1"/>
</dbReference>
<evidence type="ECO:0008006" key="5">
    <source>
        <dbReference type="Google" id="ProtNLM"/>
    </source>
</evidence>
<dbReference type="PANTHER" id="PTHR40269:SF1">
    <property type="entry name" value="OUTER MEMBRANE PROTEIN"/>
    <property type="match status" value="1"/>
</dbReference>